<evidence type="ECO:0000313" key="2">
    <source>
        <dbReference type="Proteomes" id="UP000550729"/>
    </source>
</evidence>
<dbReference type="AlphaFoldDB" id="A0A848KRT9"/>
<evidence type="ECO:0000313" key="1">
    <source>
        <dbReference type="EMBL" id="NMO00667.1"/>
    </source>
</evidence>
<protein>
    <submittedName>
        <fullName evidence="1">SDR family oxidoreductase</fullName>
    </submittedName>
</protein>
<proteinExistence type="predicted"/>
<dbReference type="InterPro" id="IPR002347">
    <property type="entry name" value="SDR_fam"/>
</dbReference>
<organism evidence="1 2">
    <name type="scientific">Gordonia asplenii</name>
    <dbReference type="NCBI Taxonomy" id="2725283"/>
    <lineage>
        <taxon>Bacteria</taxon>
        <taxon>Bacillati</taxon>
        <taxon>Actinomycetota</taxon>
        <taxon>Actinomycetes</taxon>
        <taxon>Mycobacteriales</taxon>
        <taxon>Gordoniaceae</taxon>
        <taxon>Gordonia</taxon>
    </lineage>
</organism>
<reference evidence="1 2" key="1">
    <citation type="submission" date="2020-04" db="EMBL/GenBank/DDBJ databases">
        <title>Gordonia sp. nov. TBRC 11910.</title>
        <authorList>
            <person name="Suriyachadkun C."/>
        </authorList>
    </citation>
    <scope>NUCLEOTIDE SEQUENCE [LARGE SCALE GENOMIC DNA]</scope>
    <source>
        <strain evidence="1 2">TBRC 11910</strain>
    </source>
</reference>
<dbReference type="EMBL" id="JABBNB010000004">
    <property type="protein sequence ID" value="NMO00667.1"/>
    <property type="molecule type" value="Genomic_DNA"/>
</dbReference>
<dbReference type="InterPro" id="IPR036291">
    <property type="entry name" value="NAD(P)-bd_dom_sf"/>
</dbReference>
<name>A0A848KRT9_9ACTN</name>
<sequence>MKEITDVANAVQFLVSDASSWITGVELPVDGGWTAA</sequence>
<comment type="caution">
    <text evidence="1">The sequence shown here is derived from an EMBL/GenBank/DDBJ whole genome shotgun (WGS) entry which is preliminary data.</text>
</comment>
<dbReference type="Gene3D" id="3.40.50.720">
    <property type="entry name" value="NAD(P)-binding Rossmann-like Domain"/>
    <property type="match status" value="1"/>
</dbReference>
<gene>
    <name evidence="1" type="ORF">HH308_05490</name>
</gene>
<dbReference type="SUPFAM" id="SSF51735">
    <property type="entry name" value="NAD(P)-binding Rossmann-fold domains"/>
    <property type="match status" value="1"/>
</dbReference>
<accession>A0A848KRT9</accession>
<keyword evidence="2" id="KW-1185">Reference proteome</keyword>
<dbReference type="Proteomes" id="UP000550729">
    <property type="component" value="Unassembled WGS sequence"/>
</dbReference>
<dbReference type="Pfam" id="PF13561">
    <property type="entry name" value="adh_short_C2"/>
    <property type="match status" value="1"/>
</dbReference>